<evidence type="ECO:0000313" key="1">
    <source>
        <dbReference type="EMBL" id="KAK8959041.1"/>
    </source>
</evidence>
<name>A0ABR2M4Z4_9ASPA</name>
<proteinExistence type="predicted"/>
<evidence type="ECO:0000313" key="2">
    <source>
        <dbReference type="Proteomes" id="UP001412067"/>
    </source>
</evidence>
<reference evidence="1 2" key="1">
    <citation type="journal article" date="2022" name="Nat. Plants">
        <title>Genomes of leafy and leafless Platanthera orchids illuminate the evolution of mycoheterotrophy.</title>
        <authorList>
            <person name="Li M.H."/>
            <person name="Liu K.W."/>
            <person name="Li Z."/>
            <person name="Lu H.C."/>
            <person name="Ye Q.L."/>
            <person name="Zhang D."/>
            <person name="Wang J.Y."/>
            <person name="Li Y.F."/>
            <person name="Zhong Z.M."/>
            <person name="Liu X."/>
            <person name="Yu X."/>
            <person name="Liu D.K."/>
            <person name="Tu X.D."/>
            <person name="Liu B."/>
            <person name="Hao Y."/>
            <person name="Liao X.Y."/>
            <person name="Jiang Y.T."/>
            <person name="Sun W.H."/>
            <person name="Chen J."/>
            <person name="Chen Y.Q."/>
            <person name="Ai Y."/>
            <person name="Zhai J.W."/>
            <person name="Wu S.S."/>
            <person name="Zhou Z."/>
            <person name="Hsiao Y.Y."/>
            <person name="Wu W.L."/>
            <person name="Chen Y.Y."/>
            <person name="Lin Y.F."/>
            <person name="Hsu J.L."/>
            <person name="Li C.Y."/>
            <person name="Wang Z.W."/>
            <person name="Zhao X."/>
            <person name="Zhong W.Y."/>
            <person name="Ma X.K."/>
            <person name="Ma L."/>
            <person name="Huang J."/>
            <person name="Chen G.Z."/>
            <person name="Huang M.Z."/>
            <person name="Huang L."/>
            <person name="Peng D.H."/>
            <person name="Luo Y.B."/>
            <person name="Zou S.Q."/>
            <person name="Chen S.P."/>
            <person name="Lan S."/>
            <person name="Tsai W.C."/>
            <person name="Van de Peer Y."/>
            <person name="Liu Z.J."/>
        </authorList>
    </citation>
    <scope>NUCLEOTIDE SEQUENCE [LARGE SCALE GENOMIC DNA]</scope>
    <source>
        <strain evidence="1">Lor288</strain>
    </source>
</reference>
<dbReference type="Proteomes" id="UP001412067">
    <property type="component" value="Unassembled WGS sequence"/>
</dbReference>
<organism evidence="1 2">
    <name type="scientific">Platanthera guangdongensis</name>
    <dbReference type="NCBI Taxonomy" id="2320717"/>
    <lineage>
        <taxon>Eukaryota</taxon>
        <taxon>Viridiplantae</taxon>
        <taxon>Streptophyta</taxon>
        <taxon>Embryophyta</taxon>
        <taxon>Tracheophyta</taxon>
        <taxon>Spermatophyta</taxon>
        <taxon>Magnoliopsida</taxon>
        <taxon>Liliopsida</taxon>
        <taxon>Asparagales</taxon>
        <taxon>Orchidaceae</taxon>
        <taxon>Orchidoideae</taxon>
        <taxon>Orchideae</taxon>
        <taxon>Orchidinae</taxon>
        <taxon>Platanthera</taxon>
    </lineage>
</organism>
<gene>
    <name evidence="1" type="ORF">KSP40_PGU015806</name>
</gene>
<sequence>MRRLLHTSLTCCNPRRHFVQCMLANHIQVEIGSTAGHSKSERPSEISNLDGIEMDNETEGLAWQRIPVPSMAETCT</sequence>
<comment type="caution">
    <text evidence="1">The sequence shown here is derived from an EMBL/GenBank/DDBJ whole genome shotgun (WGS) entry which is preliminary data.</text>
</comment>
<keyword evidence="2" id="KW-1185">Reference proteome</keyword>
<accession>A0ABR2M4Z4</accession>
<protein>
    <submittedName>
        <fullName evidence="1">Uncharacterized protein</fullName>
    </submittedName>
</protein>
<dbReference type="EMBL" id="JBBWWR010000012">
    <property type="protein sequence ID" value="KAK8959041.1"/>
    <property type="molecule type" value="Genomic_DNA"/>
</dbReference>